<gene>
    <name evidence="1" type="ORF">BpHYR1_021257</name>
</gene>
<accession>A0A3M7P1Z0</accession>
<sequence>MTLKPNRSQSACNRPVVHEPCSSTLGKFHDGVNYSLVNENTSRRGSNTPRSNHPVLEAKQKYKYMVTKKSFIDESLFGNTTPRYSYQNYGDMFQKEPDIFQFSKNHLTHDLMSNLTPLQIHAPMPSSRRNLDSARTISARSRVDIELKENINCIKSKPPIKPWRP</sequence>
<dbReference type="AlphaFoldDB" id="A0A3M7P1Z0"/>
<organism evidence="1 2">
    <name type="scientific">Brachionus plicatilis</name>
    <name type="common">Marine rotifer</name>
    <name type="synonym">Brachionus muelleri</name>
    <dbReference type="NCBI Taxonomy" id="10195"/>
    <lineage>
        <taxon>Eukaryota</taxon>
        <taxon>Metazoa</taxon>
        <taxon>Spiralia</taxon>
        <taxon>Gnathifera</taxon>
        <taxon>Rotifera</taxon>
        <taxon>Eurotatoria</taxon>
        <taxon>Monogononta</taxon>
        <taxon>Pseudotrocha</taxon>
        <taxon>Ploima</taxon>
        <taxon>Brachionidae</taxon>
        <taxon>Brachionus</taxon>
    </lineage>
</organism>
<evidence type="ECO:0000313" key="2">
    <source>
        <dbReference type="Proteomes" id="UP000276133"/>
    </source>
</evidence>
<proteinExistence type="predicted"/>
<dbReference type="OrthoDB" id="10331730at2759"/>
<keyword evidence="2" id="KW-1185">Reference proteome</keyword>
<dbReference type="Proteomes" id="UP000276133">
    <property type="component" value="Unassembled WGS sequence"/>
</dbReference>
<dbReference type="EMBL" id="REGN01014072">
    <property type="protein sequence ID" value="RMZ93101.1"/>
    <property type="molecule type" value="Genomic_DNA"/>
</dbReference>
<name>A0A3M7P1Z0_BRAPC</name>
<reference evidence="1 2" key="1">
    <citation type="journal article" date="2018" name="Sci. Rep.">
        <title>Genomic signatures of local adaptation to the degree of environmental predictability in rotifers.</title>
        <authorList>
            <person name="Franch-Gras L."/>
            <person name="Hahn C."/>
            <person name="Garcia-Roger E.M."/>
            <person name="Carmona M.J."/>
            <person name="Serra M."/>
            <person name="Gomez A."/>
        </authorList>
    </citation>
    <scope>NUCLEOTIDE SEQUENCE [LARGE SCALE GENOMIC DNA]</scope>
    <source>
        <strain evidence="1">HYR1</strain>
    </source>
</reference>
<evidence type="ECO:0000313" key="1">
    <source>
        <dbReference type="EMBL" id="RMZ93101.1"/>
    </source>
</evidence>
<protein>
    <submittedName>
        <fullName evidence="1">Uncharacterized protein</fullName>
    </submittedName>
</protein>
<comment type="caution">
    <text evidence="1">The sequence shown here is derived from an EMBL/GenBank/DDBJ whole genome shotgun (WGS) entry which is preliminary data.</text>
</comment>